<evidence type="ECO:0000313" key="3">
    <source>
        <dbReference type="EMBL" id="QUS57376.1"/>
    </source>
</evidence>
<feature type="coiled-coil region" evidence="1">
    <location>
        <begin position="458"/>
        <end position="485"/>
    </location>
</feature>
<dbReference type="InterPro" id="IPR027417">
    <property type="entry name" value="P-loop_NTPase"/>
</dbReference>
<proteinExistence type="predicted"/>
<name>A0ABX8AUK6_9HYPH</name>
<dbReference type="SUPFAM" id="SSF52540">
    <property type="entry name" value="P-loop containing nucleoside triphosphate hydrolases"/>
    <property type="match status" value="1"/>
</dbReference>
<sequence>MTRFDPSIRLNRLLVQKDDRFVYDEEFHDGVNIIRGDNSSGKSTILNFIFYVLGGDVAEWSETALLCTSVIAEVEFNGIVATLRRFISPRNGQPMEIFGGPWTKAKSAGPASWKRYPYARSQSLESFSQALFRLLDIPEAISDSTGNLTMHQVLRLLYADQLSPVESLFLFDKRWDTPTIRDAVGRLLCGVKEADLYANELKIRSLQKNQSILQGEHDSLVLALGVSAENLTVEWVDLQKESTTKNFDQLQQVIDTKLKSVNTDAASQTYTLDAQNKAYSETKRAMGLLTEKQTEIDNLTLSIADTQKFISDLEAKLRALKDSALTAEVIGDVTFQTCPACYQPLDKQHIAHACHLCKQPFENKDVVNQIAELINETSLQIKQATVVQQNREKKYSTLNKEINELKVTWHTHKSELEQVKRSPTTVAQDELRELYTKVGYLQKEIEEYDRLAGAVKKVTELRAKMSEIASNISDLTNQNKAIKKQQQNRISVAYTEIGDQIKTLLRNDLNRQHGFENPEVIDFDFGANTIRVDNKSYFSASSRVILKSSFFIGFLAAALKKNFFNHPRFCIIDTIEDKGMEPTRSQNFQREIVRVSETSGVQNQVIFATAMIDPTLNNEKYCVGKYATRSNYTLDIL</sequence>
<organism evidence="3 4">
    <name type="scientific">Pseudovibrio brasiliensis</name>
    <dbReference type="NCBI Taxonomy" id="1898042"/>
    <lineage>
        <taxon>Bacteria</taxon>
        <taxon>Pseudomonadati</taxon>
        <taxon>Pseudomonadota</taxon>
        <taxon>Alphaproteobacteria</taxon>
        <taxon>Hyphomicrobiales</taxon>
        <taxon>Stappiaceae</taxon>
        <taxon>Pseudovibrio</taxon>
    </lineage>
</organism>
<gene>
    <name evidence="3" type="ORF">KGB56_08285</name>
</gene>
<reference evidence="3 4" key="1">
    <citation type="journal article" date="2021" name="Angew. Chem. Int. Ed. Engl.">
        <title>A novel family of nonribosomal peptides modulate collective behavior in Pseudovibrio bacteria isolated from marine sponges.</title>
        <authorList>
            <person name="Ioca L.P."/>
            <person name="Dai Y."/>
            <person name="Kunakom S."/>
            <person name="Diaz-Espinosa J."/>
            <person name="Krunic A."/>
            <person name="Crnkovic C.M."/>
            <person name="Orjala J."/>
            <person name="Sanchez L.M."/>
            <person name="Ferreira A.G."/>
            <person name="Berlinck R.G.S."/>
            <person name="Eustaquio A.S."/>
        </authorList>
    </citation>
    <scope>NUCLEOTIDE SEQUENCE [LARGE SCALE GENOMIC DNA]</scope>
    <source>
        <strain evidence="3 4">Ab134</strain>
    </source>
</reference>
<evidence type="ECO:0000256" key="1">
    <source>
        <dbReference type="SAM" id="Coils"/>
    </source>
</evidence>
<feature type="domain" description="Rad50/SbcC-type AAA" evidence="2">
    <location>
        <begin position="26"/>
        <end position="77"/>
    </location>
</feature>
<dbReference type="Pfam" id="PF13476">
    <property type="entry name" value="AAA_23"/>
    <property type="match status" value="1"/>
</dbReference>
<evidence type="ECO:0000259" key="2">
    <source>
        <dbReference type="Pfam" id="PF13476"/>
    </source>
</evidence>
<dbReference type="RefSeq" id="WP_075699017.1">
    <property type="nucleotide sequence ID" value="NZ_CP074126.1"/>
</dbReference>
<dbReference type="Proteomes" id="UP000680706">
    <property type="component" value="Chromosome"/>
</dbReference>
<keyword evidence="1" id="KW-0175">Coiled coil</keyword>
<accession>A0ABX8AUK6</accession>
<dbReference type="EMBL" id="CP074126">
    <property type="protein sequence ID" value="QUS57376.1"/>
    <property type="molecule type" value="Genomic_DNA"/>
</dbReference>
<dbReference type="InterPro" id="IPR038729">
    <property type="entry name" value="Rad50/SbcC_AAA"/>
</dbReference>
<dbReference type="Gene3D" id="3.40.50.300">
    <property type="entry name" value="P-loop containing nucleotide triphosphate hydrolases"/>
    <property type="match status" value="1"/>
</dbReference>
<evidence type="ECO:0000313" key="4">
    <source>
        <dbReference type="Proteomes" id="UP000680706"/>
    </source>
</evidence>
<protein>
    <submittedName>
        <fullName evidence="3">AAA family ATPase</fullName>
    </submittedName>
</protein>
<keyword evidence="4" id="KW-1185">Reference proteome</keyword>